<proteinExistence type="predicted"/>
<dbReference type="AlphaFoldDB" id="A0A158KRH6"/>
<evidence type="ECO:0000313" key="3">
    <source>
        <dbReference type="Proteomes" id="UP000054925"/>
    </source>
</evidence>
<evidence type="ECO:0000313" key="2">
    <source>
        <dbReference type="EMBL" id="SAL83333.1"/>
    </source>
</evidence>
<accession>A0A158KRH6</accession>
<organism evidence="2 3">
    <name type="scientific">Caballeronia terrestris</name>
    <dbReference type="NCBI Taxonomy" id="1226301"/>
    <lineage>
        <taxon>Bacteria</taxon>
        <taxon>Pseudomonadati</taxon>
        <taxon>Pseudomonadota</taxon>
        <taxon>Betaproteobacteria</taxon>
        <taxon>Burkholderiales</taxon>
        <taxon>Burkholderiaceae</taxon>
        <taxon>Caballeronia</taxon>
    </lineage>
</organism>
<sequence length="255" mass="28754">MPARSISPAFMRKATLGNSMSVSDIALWEREAREYSDISWQLTDCRPKAAERARLRTIWMPTSNVRRWPLSLSDGDRQHATHLRRSTCSRVCPKNGLEGDLGQKAPSVPYTARGSERASHPPATALRRCGSLQWCRNCTGQSACRVRPSALKGREFFLHFRSMRGCDRVNRAARPAAIVGEFEKFAHLVEREPQVARTADEAQAAEMLSRVCAVIPFGPGRRRQQPGFFVKAYRLDLRSSRARVDRSPEWQVSSA</sequence>
<keyword evidence="3" id="KW-1185">Reference proteome</keyword>
<comment type="caution">
    <text evidence="2">The sequence shown here is derived from an EMBL/GenBank/DDBJ whole genome shotgun (WGS) entry which is preliminary data.</text>
</comment>
<evidence type="ECO:0000256" key="1">
    <source>
        <dbReference type="SAM" id="MobiDB-lite"/>
    </source>
</evidence>
<gene>
    <name evidence="2" type="ORF">AWB67_06378</name>
</gene>
<name>A0A158KRH6_9BURK</name>
<reference evidence="2" key="1">
    <citation type="submission" date="2016-01" db="EMBL/GenBank/DDBJ databases">
        <authorList>
            <person name="Peeters C."/>
        </authorList>
    </citation>
    <scope>NUCLEOTIDE SEQUENCE [LARGE SCALE GENOMIC DNA]</scope>
    <source>
        <strain evidence="2">LMG 22937</strain>
    </source>
</reference>
<dbReference type="Proteomes" id="UP000054925">
    <property type="component" value="Unassembled WGS sequence"/>
</dbReference>
<feature type="region of interest" description="Disordered" evidence="1">
    <location>
        <begin position="103"/>
        <end position="122"/>
    </location>
</feature>
<protein>
    <submittedName>
        <fullName evidence="2">Uncharacterized protein</fullName>
    </submittedName>
</protein>
<dbReference type="EMBL" id="FCOL02000095">
    <property type="protein sequence ID" value="SAL83333.1"/>
    <property type="molecule type" value="Genomic_DNA"/>
</dbReference>